<dbReference type="OrthoDB" id="9807209at2"/>
<dbReference type="STRING" id="926550.CLDAP_27890"/>
<evidence type="ECO:0000313" key="2">
    <source>
        <dbReference type="Proteomes" id="UP000007880"/>
    </source>
</evidence>
<dbReference type="Proteomes" id="UP000007880">
    <property type="component" value="Chromosome"/>
</dbReference>
<sequence length="419" mass="46778">MRILFLTQVLPYPLDAGPKTRAYYVLRYLSQHHELTLLSFVRASDAPEAIEHLRSFCHDVVVVPIARALWKDAGYLMKSLVTGRPLLIERDASTGMTKRIEALAHTQPAFDAVHADQLWMAPYALHFCKVAARQGKRPLCVLDQHNAVFMIPQRMADAERSTFKRALMWLEARKLASFEAETCRRFDRVAWVTQEDYAAVRAEALRRGWDLPNDGVLPICGDPESIAPIVRAPNARRVTFLGGLHYPPNAQGVLWFAREIFPLVLREAPDAVLTVIGKQPPTELAALDIPPGNLELTGYVADPMPYLIETGVFIVPLLAGGGMRVKIIDGWTWGLPIVSTHIGAEGTEAVHGENILLADEPAPFARAVVDLLTNPQLNESIACGGRRTALERYNWRIVYRGWDHIYSPAFRADTPAQEL</sequence>
<keyword evidence="2" id="KW-1185">Reference proteome</keyword>
<name>I0I6E1_CALAS</name>
<dbReference type="PANTHER" id="PTHR12526">
    <property type="entry name" value="GLYCOSYLTRANSFERASE"/>
    <property type="match status" value="1"/>
</dbReference>
<gene>
    <name evidence="1" type="ordered locus">CLDAP_27890</name>
</gene>
<accession>I0I6E1</accession>
<dbReference type="EMBL" id="AP012337">
    <property type="protein sequence ID" value="BAM00829.1"/>
    <property type="molecule type" value="Genomic_DNA"/>
</dbReference>
<protein>
    <submittedName>
        <fullName evidence="1">Putative glycosyltransferase</fullName>
    </submittedName>
</protein>
<dbReference type="RefSeq" id="WP_014434058.1">
    <property type="nucleotide sequence ID" value="NC_017079.1"/>
</dbReference>
<dbReference type="GO" id="GO:0016757">
    <property type="term" value="F:glycosyltransferase activity"/>
    <property type="evidence" value="ECO:0007669"/>
    <property type="project" value="TreeGrafter"/>
</dbReference>
<keyword evidence="1" id="KW-0808">Transferase</keyword>
<proteinExistence type="predicted"/>
<dbReference type="Pfam" id="PF13692">
    <property type="entry name" value="Glyco_trans_1_4"/>
    <property type="match status" value="1"/>
</dbReference>
<dbReference type="PANTHER" id="PTHR12526:SF600">
    <property type="entry name" value="GLYCOSYL TRANSFERASE GROUP 1"/>
    <property type="match status" value="1"/>
</dbReference>
<dbReference type="AlphaFoldDB" id="I0I6E1"/>
<dbReference type="HOGENOM" id="CLU_028014_0_1_0"/>
<evidence type="ECO:0000313" key="1">
    <source>
        <dbReference type="EMBL" id="BAM00829.1"/>
    </source>
</evidence>
<dbReference type="Gene3D" id="3.40.50.2000">
    <property type="entry name" value="Glycogen Phosphorylase B"/>
    <property type="match status" value="2"/>
</dbReference>
<dbReference type="SUPFAM" id="SSF53756">
    <property type="entry name" value="UDP-Glycosyltransferase/glycogen phosphorylase"/>
    <property type="match status" value="1"/>
</dbReference>
<dbReference type="eggNOG" id="COG0438">
    <property type="taxonomic scope" value="Bacteria"/>
</dbReference>
<reference evidence="1 2" key="1">
    <citation type="submission" date="2012-02" db="EMBL/GenBank/DDBJ databases">
        <title>Complete genome sequence of Caldilinea aerophila DSM 14535 (= NBRC 102666).</title>
        <authorList>
            <person name="Oguchi A."/>
            <person name="Hosoyama A."/>
            <person name="Sekine M."/>
            <person name="Fukai R."/>
            <person name="Kato Y."/>
            <person name="Nakamura S."/>
            <person name="Hanada S."/>
            <person name="Yamazaki S."/>
            <person name="Fujita N."/>
        </authorList>
    </citation>
    <scope>NUCLEOTIDE SEQUENCE [LARGE SCALE GENOMIC DNA]</scope>
    <source>
        <strain evidence="2">DSM 14535 / JCM 11387 / NBRC 104270 / STL-6-O1</strain>
    </source>
</reference>
<organism evidence="1 2">
    <name type="scientific">Caldilinea aerophila (strain DSM 14535 / JCM 11387 / NBRC 104270 / STL-6-O1)</name>
    <dbReference type="NCBI Taxonomy" id="926550"/>
    <lineage>
        <taxon>Bacteria</taxon>
        <taxon>Bacillati</taxon>
        <taxon>Chloroflexota</taxon>
        <taxon>Caldilineae</taxon>
        <taxon>Caldilineales</taxon>
        <taxon>Caldilineaceae</taxon>
        <taxon>Caldilinea</taxon>
    </lineage>
</organism>
<dbReference type="KEGG" id="cap:CLDAP_27890"/>
<dbReference type="CDD" id="cd03801">
    <property type="entry name" value="GT4_PimA-like"/>
    <property type="match status" value="1"/>
</dbReference>